<dbReference type="RefSeq" id="WP_216365893.1">
    <property type="nucleotide sequence ID" value="NZ_JARPZN010000011.1"/>
</dbReference>
<feature type="region of interest" description="Disordered" evidence="1">
    <location>
        <begin position="1"/>
        <end position="56"/>
    </location>
</feature>
<dbReference type="EMBL" id="UFYW01000001">
    <property type="protein sequence ID" value="STD82503.1"/>
    <property type="molecule type" value="Genomic_DNA"/>
</dbReference>
<dbReference type="Proteomes" id="UP001183682">
    <property type="component" value="Unassembled WGS sequence"/>
</dbReference>
<reference evidence="3 4" key="1">
    <citation type="submission" date="2018-06" db="EMBL/GenBank/DDBJ databases">
        <authorList>
            <consortium name="Pathogen Informatics"/>
            <person name="Doyle S."/>
        </authorList>
    </citation>
    <scope>NUCLEOTIDE SEQUENCE [LARGE SCALE GENOMIC DNA]</scope>
    <source>
        <strain evidence="3 4">NCTC12360</strain>
    </source>
</reference>
<dbReference type="Proteomes" id="UP000254807">
    <property type="component" value="Unassembled WGS sequence"/>
</dbReference>
<accession>A0A376GX03</accession>
<sequence length="171" mass="19220">MAKLVTKPTSPTKPKPTTTPKVEAKPAITTTPKVESKPEVTTTPKVDEKPAIKTTPKVEKQPTITTVPEIESKVNIEKSIKTLDKLSSREISNLSLKDLKEMLPNHWNIYENNGRVHVKDGKVMRIRIDPADNVTKYQHMHIYDINGNSLDINGNIVERNSPSAHIPWNDK</sequence>
<name>A0A376GX03_ENTGA</name>
<proteinExistence type="predicted"/>
<feature type="compositionally biased region" description="Low complexity" evidence="1">
    <location>
        <begin position="1"/>
        <end position="21"/>
    </location>
</feature>
<dbReference type="AlphaFoldDB" id="A0A376GX03"/>
<evidence type="ECO:0000256" key="1">
    <source>
        <dbReference type="SAM" id="MobiDB-lite"/>
    </source>
</evidence>
<feature type="compositionally biased region" description="Basic and acidic residues" evidence="1">
    <location>
        <begin position="45"/>
        <end position="56"/>
    </location>
</feature>
<dbReference type="EMBL" id="JARPZN010000011">
    <property type="protein sequence ID" value="MDT2691162.1"/>
    <property type="molecule type" value="Genomic_DNA"/>
</dbReference>
<gene>
    <name evidence="3" type="ORF">NCTC12360_00932</name>
    <name evidence="2" type="ORF">P7E30_13370</name>
</gene>
<evidence type="ECO:0000313" key="3">
    <source>
        <dbReference type="EMBL" id="STD82503.1"/>
    </source>
</evidence>
<reference evidence="2" key="2">
    <citation type="submission" date="2023-03" db="EMBL/GenBank/DDBJ databases">
        <authorList>
            <person name="Shen W."/>
            <person name="Cai J."/>
        </authorList>
    </citation>
    <scope>NUCLEOTIDE SEQUENCE</scope>
    <source>
        <strain evidence="2">K69-2</strain>
    </source>
</reference>
<evidence type="ECO:0000313" key="2">
    <source>
        <dbReference type="EMBL" id="MDT2691162.1"/>
    </source>
</evidence>
<evidence type="ECO:0000313" key="4">
    <source>
        <dbReference type="Proteomes" id="UP000254807"/>
    </source>
</evidence>
<protein>
    <submittedName>
        <fullName evidence="3">Uncharacterized protein</fullName>
    </submittedName>
</protein>
<organism evidence="3 4">
    <name type="scientific">Enterococcus gallinarum</name>
    <dbReference type="NCBI Taxonomy" id="1353"/>
    <lineage>
        <taxon>Bacteria</taxon>
        <taxon>Bacillati</taxon>
        <taxon>Bacillota</taxon>
        <taxon>Bacilli</taxon>
        <taxon>Lactobacillales</taxon>
        <taxon>Enterococcaceae</taxon>
        <taxon>Enterococcus</taxon>
    </lineage>
</organism>
<keyword evidence="4" id="KW-1185">Reference proteome</keyword>
<feature type="compositionally biased region" description="Polar residues" evidence="1">
    <location>
        <begin position="28"/>
        <end position="44"/>
    </location>
</feature>